<dbReference type="Gene3D" id="2.120.10.30">
    <property type="entry name" value="TolB, C-terminal domain"/>
    <property type="match status" value="1"/>
</dbReference>
<dbReference type="InterPro" id="IPR011042">
    <property type="entry name" value="6-blade_b-propeller_TolB-like"/>
</dbReference>
<comment type="caution">
    <text evidence="2">The sequence shown here is derived from an EMBL/GenBank/DDBJ whole genome shotgun (WGS) entry which is preliminary data.</text>
</comment>
<protein>
    <submittedName>
        <fullName evidence="2">PQQ-dependent sugar dehydrogenase</fullName>
    </submittedName>
</protein>
<organism evidence="2 3">
    <name type="scientific">Poseidonibacter ostreae</name>
    <dbReference type="NCBI Taxonomy" id="2654171"/>
    <lineage>
        <taxon>Bacteria</taxon>
        <taxon>Pseudomonadati</taxon>
        <taxon>Campylobacterota</taxon>
        <taxon>Epsilonproteobacteria</taxon>
        <taxon>Campylobacterales</taxon>
        <taxon>Arcobacteraceae</taxon>
        <taxon>Poseidonibacter</taxon>
    </lineage>
</organism>
<dbReference type="PANTHER" id="PTHR19328">
    <property type="entry name" value="HEDGEHOG-INTERACTING PROTEIN"/>
    <property type="match status" value="1"/>
</dbReference>
<dbReference type="InterPro" id="IPR012938">
    <property type="entry name" value="Glc/Sorbosone_DH"/>
</dbReference>
<dbReference type="InterPro" id="IPR011041">
    <property type="entry name" value="Quinoprot_gluc/sorb_DH_b-prop"/>
</dbReference>
<dbReference type="PANTHER" id="PTHR19328:SF75">
    <property type="entry name" value="ALDOSE SUGAR DEHYDROGENASE YLII"/>
    <property type="match status" value="1"/>
</dbReference>
<dbReference type="Pfam" id="PF07995">
    <property type="entry name" value="GSDH"/>
    <property type="match status" value="1"/>
</dbReference>
<evidence type="ECO:0000259" key="1">
    <source>
        <dbReference type="Pfam" id="PF07995"/>
    </source>
</evidence>
<name>A0A6L4WRG7_9BACT</name>
<evidence type="ECO:0000313" key="2">
    <source>
        <dbReference type="EMBL" id="KAB7886190.1"/>
    </source>
</evidence>
<evidence type="ECO:0000313" key="3">
    <source>
        <dbReference type="Proteomes" id="UP000472839"/>
    </source>
</evidence>
<dbReference type="AlphaFoldDB" id="A0A6L4WRG7"/>
<reference evidence="2 3" key="1">
    <citation type="submission" date="2019-10" db="EMBL/GenBank/DDBJ databases">
        <title>Poseidonibacter ostreae sp. nov., isolated from the gut of the Ostrea denselamellosa.</title>
        <authorList>
            <person name="Choi A."/>
        </authorList>
    </citation>
    <scope>NUCLEOTIDE SEQUENCE [LARGE SCALE GENOMIC DNA]</scope>
    <source>
        <strain evidence="2 3">SJOD-M-33</strain>
    </source>
</reference>
<dbReference type="EMBL" id="WFKK01000045">
    <property type="protein sequence ID" value="KAB7886190.1"/>
    <property type="molecule type" value="Genomic_DNA"/>
</dbReference>
<feature type="domain" description="Glucose/Sorbosone dehydrogenase" evidence="1">
    <location>
        <begin position="33"/>
        <end position="348"/>
    </location>
</feature>
<dbReference type="Proteomes" id="UP000472839">
    <property type="component" value="Unassembled WGS sequence"/>
</dbReference>
<dbReference type="SUPFAM" id="SSF50952">
    <property type="entry name" value="Soluble quinoprotein glucose dehydrogenase"/>
    <property type="match status" value="1"/>
</dbReference>
<dbReference type="RefSeq" id="WP_152279836.1">
    <property type="nucleotide sequence ID" value="NZ_WFKK01000045.1"/>
</dbReference>
<accession>A0A6L4WRG7</accession>
<gene>
    <name evidence="2" type="ORF">GBG19_12665</name>
</gene>
<sequence>MRVVFLFLFASIFSILAISSTKVTKISSNLGVVWGMTFLDENNMLISQKKGKISLLDLKSKTITNIKNVPKVFNKGQAGLFDIQNKNAWIYLTYAKNINGKGSTTLARAKLDKDSLVNFQELLVSKSLSNTTAHFGSRITFDESGHLFFSIGDRGVRENGQDLKTHAGSILRLNLDGTVPKDNPFVNNFKALNEIYSYGHRNPQGIFYDKQSKKLYAIEHGPRGGDEINLIEKGSNYGWAIVSKGKEYWNTDYVGKYRSNKKYTDAIKVYTPSIAPSSLIVYSGKKYKSLKGNLLSGALKLRHLNRIILNTKGEVIKEDRLLEDLNERIRNISESPNGEIYISTDSGNIYLLNR</sequence>
<proteinExistence type="predicted"/>